<reference evidence="9" key="4">
    <citation type="journal article" date="2015" name="Front. Pharmacol.">
        <title>Systems pharmacology of adiposity reveals inhibition of EP300 as a common therapeutic mechanism of caloric restriction and resveratrol for obesity.</title>
        <authorList>
            <person name="Nishimura Y."/>
            <person name="Sasagawa S."/>
            <person name="Ariyoshi M."/>
            <person name="Ichikawa S."/>
            <person name="Shimada Y."/>
            <person name="Kawaguchi K."/>
            <person name="Kawase R."/>
            <person name="Yamamoto R."/>
            <person name="Uehara T."/>
            <person name="Yanai T."/>
            <person name="Takata R."/>
            <person name="Tanaka T."/>
        </authorList>
    </citation>
    <scope>NUCLEOTIDE SEQUENCE</scope>
    <source>
        <strain evidence="9">Tuebingen</strain>
    </source>
</reference>
<dbReference type="Pfam" id="PF00079">
    <property type="entry name" value="Serpin"/>
    <property type="match status" value="1"/>
</dbReference>
<feature type="signal peptide" evidence="6 9">
    <location>
        <begin position="1"/>
        <end position="24"/>
    </location>
</feature>
<evidence type="ECO:0000313" key="8">
    <source>
        <dbReference type="Proteomes" id="UP000000437"/>
    </source>
</evidence>
<reference evidence="9" key="7">
    <citation type="journal article" date="2022" name="Cells">
        <title>Unraveling Differential Transcriptomes and Cell Types in Zebrafish Larvae Intestine and Liver.</title>
        <authorList>
            <person name="Gao Y."/>
            <person name="Jin Q."/>
            <person name="Gao C."/>
            <person name="Chen Y."/>
            <person name="Sun Z."/>
            <person name="Guo G."/>
            <person name="Peng J."/>
        </authorList>
    </citation>
    <scope>NUCLEOTIDE SEQUENCE</scope>
    <source>
        <strain evidence="9">Tuebingen</strain>
    </source>
</reference>
<evidence type="ECO:0000256" key="2">
    <source>
        <dbReference type="ARBA" id="ARBA00022729"/>
    </source>
</evidence>
<dbReference type="PANTHER" id="PTHR11461:SF363">
    <property type="entry name" value="SERINE (OR CYSTEINE) PROTEINASE INHIBITOR, CLADE A (ALPHA-1 ANTIPROTEINASE, ANTITRYPSIN), MEMBER 1, LIKE PRECURSOR-RELATED"/>
    <property type="match status" value="1"/>
</dbReference>
<sequence length="433" mass="48306" precursor="true">MVKKMRGNIFCCAIAALLVATAWAAPHDGHEGHDHGSHTADHHHHLHHGKDEPHPSHKGVDACHLLAPHNADFAFSLYKKLASNPDAQGKNIFFSPVGISMALSLLAVGAKGSTLSQIYSGLGYSALTPEQVNEGYEHLLHMLGHSQDAMQLEAGAGVAIRDGFKVVDQFLKDAQHYYNSEAFGVDFSKPEIAAAEINKFIARKTHDKITNMVKDLDADTVMMLINYMYFRGKWEKQFDAKLTHKADFKVDQDTTVQVDMMKRTGRYDIYQDPVNQTTVLMVPYKGNTSMLIVLPNDGKMKELEESICRHHLKNWHDKLFRSSVDLFMPKFSISATSKLDDILMDMGMTDAFDYKADFSGMTEEVKVRVSRVLHQAVMSVDEKGTEAAAITTIEIMPMSLPHTVILNRPFLVLIVEDSTMSILFMGKITNPTA</sequence>
<dbReference type="FunFam" id="2.30.39.10:FF:000003">
    <property type="entry name" value="alpha-1-antitrypsin isoform X1"/>
    <property type="match status" value="1"/>
</dbReference>
<dbReference type="InterPro" id="IPR042178">
    <property type="entry name" value="Serpin_sf_1"/>
</dbReference>
<dbReference type="GO" id="GO:0004867">
    <property type="term" value="F:serine-type endopeptidase inhibitor activity"/>
    <property type="evidence" value="ECO:0000318"/>
    <property type="project" value="GO_Central"/>
</dbReference>
<comment type="similarity">
    <text evidence="1 4">Belongs to the serpin family.</text>
</comment>
<reference evidence="9" key="10">
    <citation type="journal article" date="2023" name="Biochem. Biophys. Res. Commun.">
        <title>Hhex and Prox1a synergistically dictate the hepatoblast to hepatocyte differentiation in zebrafish.</title>
        <authorList>
            <person name="Jin Q."/>
            <person name="Hu Y."/>
            <person name="Gao Y."/>
            <person name="Zheng J."/>
            <person name="Chen J."/>
            <person name="Gao C."/>
            <person name="Peng J."/>
        </authorList>
    </citation>
    <scope>NUCLEOTIDE SEQUENCE</scope>
    <source>
        <strain evidence="9">Tuebingen</strain>
    </source>
</reference>
<dbReference type="AGR" id="ZFIN:ZDB-GENE-040721-3"/>
<dbReference type="InterPro" id="IPR023795">
    <property type="entry name" value="Serpin_CS"/>
</dbReference>
<keyword evidence="2 6" id="KW-0732">Signal</keyword>
<keyword evidence="8" id="KW-1185">Reference proteome</keyword>
<evidence type="ECO:0000256" key="4">
    <source>
        <dbReference type="RuleBase" id="RU000411"/>
    </source>
</evidence>
<dbReference type="Gene3D" id="2.30.39.10">
    <property type="entry name" value="Alpha-1-antitrypsin, domain 1"/>
    <property type="match status" value="1"/>
</dbReference>
<dbReference type="GeneID" id="321195"/>
<dbReference type="Gene3D" id="3.30.497.10">
    <property type="entry name" value="Antithrombin, subunit I, domain 2"/>
    <property type="match status" value="1"/>
</dbReference>
<reference evidence="9" key="3">
    <citation type="journal article" date="2013" name="Zebrafish">
        <title>Defining hepatic dysfunction parameters in two models of fatty liver disease in zebrafish larvae.</title>
        <authorList>
            <person name="Howarth D.L."/>
            <person name="Yin C."/>
            <person name="Yeh K."/>
            <person name="Sadler K.C."/>
        </authorList>
    </citation>
    <scope>NUCLEOTIDE SEQUENCE</scope>
    <source>
        <strain evidence="9">Tuebingen</strain>
    </source>
</reference>
<keyword evidence="3" id="KW-0325">Glycoprotein</keyword>
<dbReference type="InterPro" id="IPR000215">
    <property type="entry name" value="Serpin_fam"/>
</dbReference>
<dbReference type="AlphaFoldDB" id="A0A8N7V0N1"/>
<dbReference type="SUPFAM" id="SSF56574">
    <property type="entry name" value="Serpins"/>
    <property type="match status" value="1"/>
</dbReference>
<proteinExistence type="evidence at protein level"/>
<evidence type="ECO:0000256" key="3">
    <source>
        <dbReference type="ARBA" id="ARBA00023180"/>
    </source>
</evidence>
<evidence type="ECO:0007829" key="11">
    <source>
        <dbReference type="PeptideAtlas" id="A0A8N7V0N1"/>
    </source>
</evidence>
<dbReference type="InterPro" id="IPR023796">
    <property type="entry name" value="Serpin_dom"/>
</dbReference>
<dbReference type="CTD" id="321195"/>
<evidence type="ECO:0000256" key="6">
    <source>
        <dbReference type="SAM" id="SignalP"/>
    </source>
</evidence>
<reference evidence="9" key="6">
    <citation type="journal article" date="2021" name="Hepatology">
        <title>Attenuating the Epidermal Growth Factor Receptor-Extracellular Signal-Regulated Kinase-Sex-Determining Region Y-Box 9 Axis Promotes Liver Progenitor Cell-Mediated Liver Regeneration in Zebrafish.</title>
        <authorList>
            <person name="So J."/>
            <person name="Kim M."/>
            <person name="Lee S.H."/>
            <person name="Ko S."/>
            <person name="Lee D.A."/>
            <person name="Park H."/>
            <person name="Azuma M."/>
            <person name="Parsons M.J."/>
            <person name="Prober D."/>
            <person name="Shin D."/>
        </authorList>
    </citation>
    <scope>NUCLEOTIDE SEQUENCE</scope>
    <source>
        <strain evidence="9">Tuebingen</strain>
    </source>
</reference>
<gene>
    <name evidence="9 10" type="primary">serpina1l</name>
    <name evidence="9" type="synonym">cb301</name>
    <name evidence="9" type="synonym">fb70a01</name>
    <name evidence="9" type="synonym">sb:cb301</name>
    <name evidence="9" type="synonym">wu:fb66d09</name>
    <name evidence="9" type="synonym">wu:fb70a01</name>
    <name evidence="9" type="synonym">zgc:136659</name>
</gene>
<dbReference type="Proteomes" id="UP000000437">
    <property type="component" value="Chromosome 20"/>
</dbReference>
<evidence type="ECO:0000313" key="10">
    <source>
        <dbReference type="ZFIN" id="ZDB-GENE-040721-3"/>
    </source>
</evidence>
<dbReference type="ZFIN" id="ZDB-GENE-040721-3">
    <property type="gene designation" value="serpina1l"/>
</dbReference>
<dbReference type="Gene3D" id="2.10.310.10">
    <property type="entry name" value="Serpins superfamily"/>
    <property type="match status" value="1"/>
</dbReference>
<reference evidence="9" key="11">
    <citation type="submission" date="2025-08" db="UniProtKB">
        <authorList>
            <consortium name="RefSeq"/>
        </authorList>
    </citation>
    <scope>IDENTIFICATION</scope>
    <source>
        <strain evidence="9">Tuebingen</strain>
    </source>
</reference>
<dbReference type="PRINTS" id="PR00780">
    <property type="entry name" value="LEUSERPINII"/>
</dbReference>
<reference evidence="9" key="9">
    <citation type="journal article" date="2022" name="J. Genet. Genomics">
        <title>Cdx1b protects intestinal cell fate by repressing signaling networks for liver specification.</title>
        <authorList>
            <person name="Jin Q."/>
            <person name="Gao Y."/>
            <person name="Shuai S."/>
            <person name="Chen Y."/>
            <person name="Wang K."/>
            <person name="Chen J."/>
            <person name="Peng J."/>
            <person name="Gao C."/>
        </authorList>
    </citation>
    <scope>NUCLEOTIDE SEQUENCE</scope>
    <source>
        <strain evidence="9">Tuebingen</strain>
    </source>
</reference>
<accession>A0A8N7V0N1</accession>
<dbReference type="SMART" id="SM00093">
    <property type="entry name" value="SERPIN"/>
    <property type="match status" value="1"/>
</dbReference>
<feature type="region of interest" description="Disordered" evidence="5">
    <location>
        <begin position="28"/>
        <end position="60"/>
    </location>
</feature>
<feature type="compositionally biased region" description="Basic and acidic residues" evidence="5">
    <location>
        <begin position="49"/>
        <end position="60"/>
    </location>
</feature>
<dbReference type="FunFam" id="2.10.310.10:FF:000001">
    <property type="entry name" value="Serpin family A member 1"/>
    <property type="match status" value="1"/>
</dbReference>
<evidence type="ECO:0000259" key="7">
    <source>
        <dbReference type="SMART" id="SM00093"/>
    </source>
</evidence>
<name>A0A8N7V0N1_DANRE</name>
<dbReference type="PROSITE" id="PS00284">
    <property type="entry name" value="SERPIN"/>
    <property type="match status" value="1"/>
</dbReference>
<evidence type="ECO:0000256" key="1">
    <source>
        <dbReference type="ARBA" id="ARBA00009500"/>
    </source>
</evidence>
<evidence type="ECO:0000313" key="9">
    <source>
        <dbReference type="RefSeq" id="NP_001013277.3"/>
    </source>
</evidence>
<dbReference type="CDD" id="cd19549">
    <property type="entry name" value="serpinA_A1AT-like"/>
    <property type="match status" value="1"/>
</dbReference>
<feature type="compositionally biased region" description="Basic and acidic residues" evidence="5">
    <location>
        <begin position="28"/>
        <end position="40"/>
    </location>
</feature>
<evidence type="ECO:0000256" key="5">
    <source>
        <dbReference type="SAM" id="MobiDB-lite"/>
    </source>
</evidence>
<reference evidence="9" key="1">
    <citation type="journal article" date="2005" name="Genome Res.">
        <title>The zebrafish gene map defines ancestral vertebrate chromosomes.</title>
        <authorList>
            <person name="Woods I.G."/>
            <person name="Wilson C."/>
            <person name="Friedlander B."/>
            <person name="Chang P."/>
            <person name="Reyes D.K."/>
            <person name="Nix R."/>
            <person name="Kelly P.D."/>
            <person name="Chu F."/>
            <person name="Postlethwait J.H."/>
            <person name="Talbot W.S."/>
        </authorList>
    </citation>
    <scope>NUCLEOTIDE SEQUENCE</scope>
    <source>
        <strain evidence="9">Tuebingen</strain>
    </source>
</reference>
<dbReference type="FunCoup" id="A0A8N7V0N1">
    <property type="interactions" value="34"/>
</dbReference>
<reference evidence="9" key="5">
    <citation type="journal article" date="2015" name="Nat. Commun.">
        <title>RFX transcription factors are essential for hearing in mice.</title>
        <authorList>
            <person name="Elkon R."/>
            <person name="Milon B."/>
            <person name="Morrison L."/>
            <person name="Shah M."/>
            <person name="Vijayakumar S."/>
            <person name="Racherla M."/>
            <person name="Leitch C.C."/>
            <person name="Silipino L."/>
            <person name="Hadi S."/>
            <person name="Weiss-Gayet M."/>
            <person name="Barras E."/>
            <person name="Schmid C.D."/>
            <person name="Ait-Lounis A."/>
            <person name="Barnes A."/>
            <person name="Song Y."/>
            <person name="Eisenman D.J."/>
            <person name="Eliyahu E."/>
            <person name="Frolenkov G.I."/>
            <person name="Strome S.E."/>
            <person name="Durand B."/>
            <person name="Zaghloul N.A."/>
            <person name="Jones S.M."/>
            <person name="Reith W."/>
            <person name="Hertzano R."/>
        </authorList>
    </citation>
    <scope>NUCLEOTIDE SEQUENCE</scope>
    <source>
        <strain evidence="9">Tuebingen</strain>
    </source>
</reference>
<feature type="domain" description="Serpin" evidence="7">
    <location>
        <begin position="75"/>
        <end position="431"/>
    </location>
</feature>
<feature type="chain" id="PRO_5035036374" evidence="6 9">
    <location>
        <begin position="25"/>
        <end position="433"/>
    </location>
</feature>
<dbReference type="InterPro" id="IPR042185">
    <property type="entry name" value="Serpin_sf_2"/>
</dbReference>
<protein>
    <submittedName>
        <fullName evidence="9">Serine (Or cysteine) proteinase inhibitor, clade A (Alpha-1 antiproteinase, antitrypsin), member 1, like precursor</fullName>
    </submittedName>
</protein>
<keyword evidence="11" id="KW-1267">Proteomics identification</keyword>
<dbReference type="GO" id="GO:0005615">
    <property type="term" value="C:extracellular space"/>
    <property type="evidence" value="ECO:0000318"/>
    <property type="project" value="GO_Central"/>
</dbReference>
<dbReference type="InterPro" id="IPR036186">
    <property type="entry name" value="Serpin_sf"/>
</dbReference>
<dbReference type="PANTHER" id="PTHR11461">
    <property type="entry name" value="SERINE PROTEASE INHIBITOR, SERPIN"/>
    <property type="match status" value="1"/>
</dbReference>
<dbReference type="OrthoDB" id="671595at2759"/>
<organism evidence="8 9">
    <name type="scientific">Danio rerio</name>
    <name type="common">Zebrafish</name>
    <name type="synonym">Brachydanio rerio</name>
    <dbReference type="NCBI Taxonomy" id="7955"/>
    <lineage>
        <taxon>Eukaryota</taxon>
        <taxon>Metazoa</taxon>
        <taxon>Chordata</taxon>
        <taxon>Craniata</taxon>
        <taxon>Vertebrata</taxon>
        <taxon>Euteleostomi</taxon>
        <taxon>Actinopterygii</taxon>
        <taxon>Neopterygii</taxon>
        <taxon>Teleostei</taxon>
        <taxon>Ostariophysi</taxon>
        <taxon>Cypriniformes</taxon>
        <taxon>Danionidae</taxon>
        <taxon>Danioninae</taxon>
        <taxon>Danio</taxon>
    </lineage>
</organism>
<reference evidence="9" key="2">
    <citation type="journal article" date="2006" name="Dev. Biol.">
        <title>HNF factors form a network to regulate liver-enriched genes in zebrafish.</title>
        <authorList>
            <person name="Cheng W."/>
            <person name="Guo L."/>
            <person name="Zhang Z."/>
            <person name="Soo H.M."/>
            <person name="Wen C."/>
            <person name="Wu W."/>
            <person name="Peng J."/>
        </authorList>
    </citation>
    <scope>NUCLEOTIDE SEQUENCE</scope>
    <source>
        <strain evidence="9">Tuebingen</strain>
    </source>
</reference>
<reference evidence="9" key="8">
    <citation type="journal article" date="2022" name="Dev. Biol.">
        <title>Shoc2 controls ERK1/2-driven neural crest development by balancing components of the extracellular matrix.</title>
        <authorList>
            <person name="Norcross R.G."/>
            <person name="Abdelmoti L."/>
            <person name="Rouchka E.C."/>
            <person name="Andreeva K."/>
            <person name="Tussey O."/>
            <person name="Landestoy D."/>
            <person name="Galperin E."/>
        </authorList>
    </citation>
    <scope>NUCLEOTIDE SEQUENCE</scope>
    <source>
        <strain evidence="9">Tuebingen</strain>
    </source>
</reference>
<dbReference type="KEGG" id="dre:321195"/>
<dbReference type="FunFam" id="3.30.497.10:FF:000001">
    <property type="entry name" value="Serine protease inhibitor"/>
    <property type="match status" value="1"/>
</dbReference>
<dbReference type="RefSeq" id="NP_001013277.3">
    <property type="nucleotide sequence ID" value="NM_001013259.3"/>
</dbReference>